<dbReference type="Proteomes" id="UP000728032">
    <property type="component" value="Unassembled WGS sequence"/>
</dbReference>
<evidence type="ECO:0000313" key="2">
    <source>
        <dbReference type="EMBL" id="CAD7648828.1"/>
    </source>
</evidence>
<protein>
    <submittedName>
        <fullName evidence="2">Uncharacterized protein</fullName>
    </submittedName>
</protein>
<dbReference type="EMBL" id="CAJPVJ010003352">
    <property type="protein sequence ID" value="CAG2167444.1"/>
    <property type="molecule type" value="Genomic_DNA"/>
</dbReference>
<keyword evidence="3" id="KW-1185">Reference proteome</keyword>
<feature type="compositionally biased region" description="Polar residues" evidence="1">
    <location>
        <begin position="33"/>
        <end position="65"/>
    </location>
</feature>
<dbReference type="OrthoDB" id="6503507at2759"/>
<dbReference type="SUPFAM" id="SSF52540">
    <property type="entry name" value="P-loop containing nucleoside triphosphate hydrolases"/>
    <property type="match status" value="1"/>
</dbReference>
<gene>
    <name evidence="2" type="ORF">ONB1V03_LOCUS6951</name>
</gene>
<dbReference type="Pfam" id="PF00071">
    <property type="entry name" value="Ras"/>
    <property type="match status" value="1"/>
</dbReference>
<name>A0A7R9LVX0_9ACAR</name>
<reference evidence="2" key="1">
    <citation type="submission" date="2020-11" db="EMBL/GenBank/DDBJ databases">
        <authorList>
            <person name="Tran Van P."/>
        </authorList>
    </citation>
    <scope>NUCLEOTIDE SEQUENCE</scope>
</reference>
<dbReference type="GO" id="GO:0003924">
    <property type="term" value="F:GTPase activity"/>
    <property type="evidence" value="ECO:0007669"/>
    <property type="project" value="InterPro"/>
</dbReference>
<accession>A0A7R9LVX0</accession>
<proteinExistence type="predicted"/>
<evidence type="ECO:0000256" key="1">
    <source>
        <dbReference type="SAM" id="MobiDB-lite"/>
    </source>
</evidence>
<dbReference type="InterPro" id="IPR027417">
    <property type="entry name" value="P-loop_NTPase"/>
</dbReference>
<feature type="region of interest" description="Disordered" evidence="1">
    <location>
        <begin position="29"/>
        <end position="69"/>
    </location>
</feature>
<dbReference type="Gene3D" id="3.40.50.300">
    <property type="entry name" value="P-loop containing nucleotide triphosphate hydrolases"/>
    <property type="match status" value="1"/>
</dbReference>
<dbReference type="InterPro" id="IPR001806">
    <property type="entry name" value="Small_GTPase"/>
</dbReference>
<organism evidence="2">
    <name type="scientific">Oppiella nova</name>
    <dbReference type="NCBI Taxonomy" id="334625"/>
    <lineage>
        <taxon>Eukaryota</taxon>
        <taxon>Metazoa</taxon>
        <taxon>Ecdysozoa</taxon>
        <taxon>Arthropoda</taxon>
        <taxon>Chelicerata</taxon>
        <taxon>Arachnida</taxon>
        <taxon>Acari</taxon>
        <taxon>Acariformes</taxon>
        <taxon>Sarcoptiformes</taxon>
        <taxon>Oribatida</taxon>
        <taxon>Brachypylina</taxon>
        <taxon>Oppioidea</taxon>
        <taxon>Oppiidae</taxon>
        <taxon>Oppiella</taxon>
    </lineage>
</organism>
<dbReference type="AlphaFoldDB" id="A0A7R9LVX0"/>
<sequence length="130" mass="14616">MGDFSKIRDRVRDQTTRLYRRVRNFGRRIFAKSESNGQPSGTTPEQQHYNSTVGAQDMAANNQRKGQAVQPPLHKVIMVGSGGVGKSALTLQFMYDESTRTHTTRIPVQNAQAIYQNIISLIQINNILII</sequence>
<evidence type="ECO:0000313" key="3">
    <source>
        <dbReference type="Proteomes" id="UP000728032"/>
    </source>
</evidence>
<dbReference type="GO" id="GO:0005525">
    <property type="term" value="F:GTP binding"/>
    <property type="evidence" value="ECO:0007669"/>
    <property type="project" value="InterPro"/>
</dbReference>
<dbReference type="EMBL" id="OC918177">
    <property type="protein sequence ID" value="CAD7648828.1"/>
    <property type="molecule type" value="Genomic_DNA"/>
</dbReference>